<gene>
    <name evidence="2" type="ORF">EGW08_018012</name>
</gene>
<name>A0A433SY35_ELYCH</name>
<feature type="compositionally biased region" description="Polar residues" evidence="1">
    <location>
        <begin position="885"/>
        <end position="901"/>
    </location>
</feature>
<feature type="compositionally biased region" description="Low complexity" evidence="1">
    <location>
        <begin position="444"/>
        <end position="453"/>
    </location>
</feature>
<organism evidence="2 3">
    <name type="scientific">Elysia chlorotica</name>
    <name type="common">Eastern emerald elysia</name>
    <name type="synonym">Sea slug</name>
    <dbReference type="NCBI Taxonomy" id="188477"/>
    <lineage>
        <taxon>Eukaryota</taxon>
        <taxon>Metazoa</taxon>
        <taxon>Spiralia</taxon>
        <taxon>Lophotrochozoa</taxon>
        <taxon>Mollusca</taxon>
        <taxon>Gastropoda</taxon>
        <taxon>Heterobranchia</taxon>
        <taxon>Euthyneura</taxon>
        <taxon>Panpulmonata</taxon>
        <taxon>Sacoglossa</taxon>
        <taxon>Placobranchoidea</taxon>
        <taxon>Plakobranchidae</taxon>
        <taxon>Elysia</taxon>
    </lineage>
</organism>
<dbReference type="OrthoDB" id="6155831at2759"/>
<feature type="region of interest" description="Disordered" evidence="1">
    <location>
        <begin position="611"/>
        <end position="678"/>
    </location>
</feature>
<dbReference type="EMBL" id="RQTK01000853">
    <property type="protein sequence ID" value="RUS74223.1"/>
    <property type="molecule type" value="Genomic_DNA"/>
</dbReference>
<feature type="compositionally biased region" description="Low complexity" evidence="1">
    <location>
        <begin position="649"/>
        <end position="660"/>
    </location>
</feature>
<feature type="compositionally biased region" description="Low complexity" evidence="1">
    <location>
        <begin position="403"/>
        <end position="416"/>
    </location>
</feature>
<feature type="compositionally biased region" description="Polar residues" evidence="1">
    <location>
        <begin position="846"/>
        <end position="860"/>
    </location>
</feature>
<feature type="compositionally biased region" description="Polar residues" evidence="1">
    <location>
        <begin position="273"/>
        <end position="284"/>
    </location>
</feature>
<protein>
    <submittedName>
        <fullName evidence="2">Uncharacterized protein</fullName>
    </submittedName>
</protein>
<keyword evidence="3" id="KW-1185">Reference proteome</keyword>
<dbReference type="AlphaFoldDB" id="A0A433SY35"/>
<sequence length="1230" mass="132920">MISSKKRRQGSSIVANSNSNSNSEAYSRTLPRPSDIARNLATPTYTGSAPSSSSSSTAVHHQQQAPPSRQTPVSLTATPYGPGKQAVRAVANPYDDLSLYAAQINAVHKPEIRTGDPNHAYRGRVSATSGGYFGYNKPVDGSGHYGYNKPVDGSGHYGYNKPVDGSGHYGYNKPVDGSGHYGYNKPVDGSGHYGYNKPDRSNKPNESSDLYGYNKHAAPRDYDGRFGYNNKPSSSNDTRGYYGFNKPTKHDTIPPNYYGYSKSTDTEPKGQYGYTNKPTVSDPTFSDRYGLDRDPPVPRRSKSAKVKSTTEPTPGTHHQDQTTPGYSMTLPWSSRYGKPREPLEAGMFPSDPPQGTVNPSQNMSTPLPSFPHGLIYEGHTHCPSSNSSGSPYMANNYEEEYSFQASPSGSSGFSPSNHLHQFVTSTPKHRPEAPTPPGCEDYNSFTASPPSAFSTPSTIDYTATLPAKLSRSGRAPQAPPHLHIRCDLASRFYGNELADQDQQRSQSMSPRVFRTCHTGHGQSGQSAAELGVRETKTPPASAQTNFDPPTLESLMGNMYDAQRHLQGQSQNVGRSKRSLDPGNQGSIPAPPKQAGLAATLNYHQQLRKELGMPQSSSPVPHPPLPSSSSAMASPFKFQQHHHLSDSNIPSTTATTASPASGNAISPDFSGNPQQHSGLDRDIGLLTSLAYDGNSRRFHDAFQNLHGLHNSTPHLPSATLTTQSVFDDQPLFGSDPNLLRKTRQAGFDTFYDNIFFGPQTGSKKTGYATNPSANATYPPVNPSLRTETYQSGDETNRFLAQFDDTHPGYGYTQASKSSSDLPTSGSAFSPLQQSQKHQREFRDWSRDPSTSLAQQPSSSLGNLPFPKDGEASYYSSTNVHGLCTLPRNSRVSPGPTTLTKSLAQKEPSYEEITNITPAPGKGANSGPSPLRLWKSSGRDQVDLSLSANEDRAELPGNARSGSIKARSERLPGSVSDRAHKFEQKASGQGETKKKTGIPTFTFVKLRSKTSKTEKQDSKDNKDNKDKDRDNKSKEKSKAKREIRDLDRSFEKEEKRGSGNLRNDGDRCSDQTGFASTPAENSMRDHKTHRGDYGISTFAVSSFSTHPSPASGYATSSSSAAAATISAKSSVPLLTFSTSSSSSSSPPRQRMSNPEDAGSKQAAFLAVTGSDVTAVAPARGQQTSSMHETGTGSGDVDSFSDFLLASGSSHNYHLFSRRKKPLPASGEFNWSD</sequence>
<feature type="compositionally biased region" description="Low complexity" evidence="1">
    <location>
        <begin position="41"/>
        <end position="58"/>
    </location>
</feature>
<feature type="compositionally biased region" description="Polar residues" evidence="1">
    <location>
        <begin position="811"/>
        <end position="834"/>
    </location>
</feature>
<feature type="region of interest" description="Disordered" evidence="1">
    <location>
        <begin position="1"/>
        <end position="80"/>
    </location>
</feature>
<feature type="compositionally biased region" description="Basic and acidic residues" evidence="1">
    <location>
        <begin position="836"/>
        <end position="845"/>
    </location>
</feature>
<accession>A0A433SY35</accession>
<comment type="caution">
    <text evidence="2">The sequence shown here is derived from an EMBL/GenBank/DDBJ whole genome shotgun (WGS) entry which is preliminary data.</text>
</comment>
<feature type="compositionally biased region" description="Polar residues" evidence="1">
    <location>
        <begin position="417"/>
        <end position="426"/>
    </location>
</feature>
<feature type="region of interest" description="Disordered" evidence="1">
    <location>
        <begin position="519"/>
        <end position="593"/>
    </location>
</feature>
<feature type="compositionally biased region" description="Basic and acidic residues" evidence="1">
    <location>
        <begin position="1009"/>
        <end position="1067"/>
    </location>
</feature>
<feature type="compositionally biased region" description="Polar residues" evidence="1">
    <location>
        <begin position="59"/>
        <end position="77"/>
    </location>
</feature>
<evidence type="ECO:0000313" key="2">
    <source>
        <dbReference type="EMBL" id="RUS74223.1"/>
    </source>
</evidence>
<feature type="region of interest" description="Disordered" evidence="1">
    <location>
        <begin position="189"/>
        <end position="363"/>
    </location>
</feature>
<proteinExistence type="predicted"/>
<evidence type="ECO:0000256" key="1">
    <source>
        <dbReference type="SAM" id="MobiDB-lite"/>
    </source>
</evidence>
<evidence type="ECO:0000313" key="3">
    <source>
        <dbReference type="Proteomes" id="UP000271974"/>
    </source>
</evidence>
<feature type="region of interest" description="Disordered" evidence="1">
    <location>
        <begin position="1100"/>
        <end position="1161"/>
    </location>
</feature>
<feature type="compositionally biased region" description="Polar residues" evidence="1">
    <location>
        <begin position="538"/>
        <end position="547"/>
    </location>
</feature>
<reference evidence="2 3" key="1">
    <citation type="submission" date="2019-01" db="EMBL/GenBank/DDBJ databases">
        <title>A draft genome assembly of the solar-powered sea slug Elysia chlorotica.</title>
        <authorList>
            <person name="Cai H."/>
            <person name="Li Q."/>
            <person name="Fang X."/>
            <person name="Li J."/>
            <person name="Curtis N.E."/>
            <person name="Altenburger A."/>
            <person name="Shibata T."/>
            <person name="Feng M."/>
            <person name="Maeda T."/>
            <person name="Schwartz J.A."/>
            <person name="Shigenobu S."/>
            <person name="Lundholm N."/>
            <person name="Nishiyama T."/>
            <person name="Yang H."/>
            <person name="Hasebe M."/>
            <person name="Li S."/>
            <person name="Pierce S.K."/>
            <person name="Wang J."/>
        </authorList>
    </citation>
    <scope>NUCLEOTIDE SEQUENCE [LARGE SCALE GENOMIC DNA]</scope>
    <source>
        <strain evidence="2">EC2010</strain>
        <tissue evidence="2">Whole organism of an adult</tissue>
    </source>
</reference>
<dbReference type="Proteomes" id="UP000271974">
    <property type="component" value="Unassembled WGS sequence"/>
</dbReference>
<feature type="compositionally biased region" description="Polar residues" evidence="1">
    <location>
        <begin position="353"/>
        <end position="363"/>
    </location>
</feature>
<feature type="region of interest" description="Disordered" evidence="1">
    <location>
        <begin position="883"/>
        <end position="1088"/>
    </location>
</feature>
<feature type="compositionally biased region" description="Low complexity" evidence="1">
    <location>
        <begin position="1106"/>
        <end position="1145"/>
    </location>
</feature>
<feature type="compositionally biased region" description="Polar residues" evidence="1">
    <location>
        <begin position="1068"/>
        <end position="1078"/>
    </location>
</feature>
<feature type="region of interest" description="Disordered" evidence="1">
    <location>
        <begin position="403"/>
        <end position="453"/>
    </location>
</feature>
<feature type="compositionally biased region" description="Polar residues" evidence="1">
    <location>
        <begin position="321"/>
        <end position="332"/>
    </location>
</feature>
<feature type="region of interest" description="Disordered" evidence="1">
    <location>
        <begin position="801"/>
        <end position="864"/>
    </location>
</feature>